<dbReference type="Proteomes" id="UP000030512">
    <property type="component" value="Chromosome"/>
</dbReference>
<sequence length="279" mass="31983">MLMSSTQQIPVFVISLARAPERRLAICQHLSDLNIEYRLTDAVDGMAMSEAEINTIVAKNSKMHPGAVGCYLSHLHIYEAMKLEKIPMALVVEDDARLNPDVTEMLSQEISFKDWDYCFLDCDDHNDEGPVFYDADSGQKFGTRFTVFALSSGPQTTHAYMITLEAAIKRLENAYPLVKAIDLYDHLPYNIRFYAIVSPKAAWVSEHSLESFTSTKCNNINELSFIALRRWPIFYQIRDFIKLKNFKRSFLIKSLQKNGKLSIDKRWKSLPSGREVLVR</sequence>
<protein>
    <recommendedName>
        <fullName evidence="1">Glycosyl transferase family 25 domain-containing protein</fullName>
    </recommendedName>
</protein>
<name>A0A126T1Z1_9GAMM</name>
<dbReference type="EMBL" id="CP014476">
    <property type="protein sequence ID" value="AMK76110.1"/>
    <property type="molecule type" value="Genomic_DNA"/>
</dbReference>
<proteinExistence type="predicted"/>
<dbReference type="CDD" id="cd06532">
    <property type="entry name" value="Glyco_transf_25"/>
    <property type="match status" value="1"/>
</dbReference>
<accession>A0A126T1Z1</accession>
<dbReference type="KEGG" id="mdn:JT25_006315"/>
<feature type="domain" description="Glycosyl transferase family 25" evidence="1">
    <location>
        <begin position="9"/>
        <end position="183"/>
    </location>
</feature>
<evidence type="ECO:0000313" key="3">
    <source>
        <dbReference type="Proteomes" id="UP000030512"/>
    </source>
</evidence>
<dbReference type="Pfam" id="PF01755">
    <property type="entry name" value="Glyco_transf_25"/>
    <property type="match status" value="1"/>
</dbReference>
<gene>
    <name evidence="2" type="ORF">JT25_006315</name>
</gene>
<organism evidence="2 3">
    <name type="scientific">Methylomonas denitrificans</name>
    <dbReference type="NCBI Taxonomy" id="1538553"/>
    <lineage>
        <taxon>Bacteria</taxon>
        <taxon>Pseudomonadati</taxon>
        <taxon>Pseudomonadota</taxon>
        <taxon>Gammaproteobacteria</taxon>
        <taxon>Methylococcales</taxon>
        <taxon>Methylococcaceae</taxon>
        <taxon>Methylomonas</taxon>
    </lineage>
</organism>
<evidence type="ECO:0000259" key="1">
    <source>
        <dbReference type="Pfam" id="PF01755"/>
    </source>
</evidence>
<reference evidence="2 3" key="1">
    <citation type="journal article" date="2015" name="Environ. Microbiol.">
        <title>Methane oxidation coupled to nitrate reduction under hypoxia by the Gammaproteobacterium Methylomonas denitrificans, sp. nov. type strain FJG1.</title>
        <authorList>
            <person name="Kits K.D."/>
            <person name="Klotz M.G."/>
            <person name="Stein L.Y."/>
        </authorList>
    </citation>
    <scope>NUCLEOTIDE SEQUENCE [LARGE SCALE GENOMIC DNA]</scope>
    <source>
        <strain evidence="2 3">FJG1</strain>
    </source>
</reference>
<keyword evidence="3" id="KW-1185">Reference proteome</keyword>
<dbReference type="AlphaFoldDB" id="A0A126T1Z1"/>
<evidence type="ECO:0000313" key="2">
    <source>
        <dbReference type="EMBL" id="AMK76110.1"/>
    </source>
</evidence>
<dbReference type="STRING" id="1538553.JT25_006315"/>
<dbReference type="InterPro" id="IPR002654">
    <property type="entry name" value="Glyco_trans_25"/>
</dbReference>
<dbReference type="OrthoDB" id="9816113at2"/>